<dbReference type="KEGG" id="aft:BBF96_00545"/>
<organism evidence="2 3">
    <name type="scientific">Anoxybacter fermentans</name>
    <dbReference type="NCBI Taxonomy" id="1323375"/>
    <lineage>
        <taxon>Bacteria</taxon>
        <taxon>Bacillati</taxon>
        <taxon>Bacillota</taxon>
        <taxon>Clostridia</taxon>
        <taxon>Halanaerobiales</taxon>
        <taxon>Anoxybacter</taxon>
    </lineage>
</organism>
<evidence type="ECO:0000313" key="3">
    <source>
        <dbReference type="Proteomes" id="UP000267250"/>
    </source>
</evidence>
<dbReference type="RefSeq" id="WP_127018129.1">
    <property type="nucleotide sequence ID" value="NZ_CP016379.1"/>
</dbReference>
<dbReference type="InterPro" id="IPR018631">
    <property type="entry name" value="AAA-ATPase-like_dom"/>
</dbReference>
<name>A0A3Q9HTA0_9FIRM</name>
<protein>
    <submittedName>
        <fullName evidence="2">AAA family ATPase</fullName>
    </submittedName>
</protein>
<evidence type="ECO:0000313" key="2">
    <source>
        <dbReference type="EMBL" id="AZR74763.1"/>
    </source>
</evidence>
<dbReference type="Pfam" id="PF09820">
    <property type="entry name" value="AAA-ATPase_like"/>
    <property type="match status" value="1"/>
</dbReference>
<dbReference type="PANTHER" id="PTHR34825">
    <property type="entry name" value="CONSERVED PROTEIN, WITH A WEAK D-GALACTARATE DEHYDRATASE/ALTRONATE HYDROLASE DOMAIN"/>
    <property type="match status" value="1"/>
</dbReference>
<dbReference type="InterPro" id="IPR012547">
    <property type="entry name" value="PDDEXK_9"/>
</dbReference>
<dbReference type="Pfam" id="PF08011">
    <property type="entry name" value="PDDEXK_9"/>
    <property type="match status" value="1"/>
</dbReference>
<keyword evidence="3" id="KW-1185">Reference proteome</keyword>
<dbReference type="OrthoDB" id="1050390at2"/>
<sequence>MLKLPYGISDFEVIRKEGYLYVDKTKYIEQLEEIGRYLFFIRPRRFGKSLFLSTLEHYYDINRGSQFERLFGGLYIGKNPTDLRNKFAVLKLNFSGLKTDSKGNVEESFRKTVLSGLIQFVESYYRFFNHPEEIIYRLEKETDLKHMLEIVYNAVRKIDKKIYLIIDEYDHFANDIIAMGDEIYYQNIVRASVFVRDFYETIKIGTQGVIDRIFITGISPIMLDDLTSGFNIILNITMDPVTNEMLGFTEEEVEEIIKQIKISEDVLDHKRLKKLLEEYYNGYLFNEDCSKRVYNPDMIFYYFDQWLRHKKPPKVLIADNVKTDYGRLNRLVKNKANREIMENIIKNEKITADIVSKFSFDRMYDQKYFVSLLFYLGLLTIDQKIRTRLLLKIPNFVIKTVFWEYFEQKLTEEYKLVLKEEELKTAIEAMAYDGEIKPYIEFISKNVLKVLSNRDLMKFDEKYLKVILISFLIQSNIYKPISEREVENGYIDIFLEKDIGFVDVKYEWLWELKYIKRREKDQLERIREEGLAQLREYADSNVFRDKKNLKKALIIFIGKGEYEIVNL</sequence>
<reference evidence="2 3" key="1">
    <citation type="submission" date="2016-07" db="EMBL/GenBank/DDBJ databases">
        <title>Genome and transcriptome analysis of iron-reducing fermentative bacteria Anoxybacter fermentans.</title>
        <authorList>
            <person name="Zeng X."/>
            <person name="Shao Z."/>
        </authorList>
    </citation>
    <scope>NUCLEOTIDE SEQUENCE [LARGE SCALE GENOMIC DNA]</scope>
    <source>
        <strain evidence="2 3">DY22613</strain>
    </source>
</reference>
<dbReference type="AlphaFoldDB" id="A0A3Q9HTA0"/>
<dbReference type="Proteomes" id="UP000267250">
    <property type="component" value="Chromosome"/>
</dbReference>
<proteinExistence type="predicted"/>
<dbReference type="PANTHER" id="PTHR34825:SF2">
    <property type="entry name" value="AAA-ATPASE-LIKE DOMAIN-CONTAINING PROTEIN"/>
    <property type="match status" value="1"/>
</dbReference>
<evidence type="ECO:0000259" key="1">
    <source>
        <dbReference type="Pfam" id="PF09820"/>
    </source>
</evidence>
<dbReference type="EMBL" id="CP016379">
    <property type="protein sequence ID" value="AZR74763.1"/>
    <property type="molecule type" value="Genomic_DNA"/>
</dbReference>
<gene>
    <name evidence="2" type="ORF">BBF96_00545</name>
</gene>
<accession>A0A3Q9HTA0</accession>
<feature type="domain" description="AAA-ATPase-like" evidence="1">
    <location>
        <begin position="5"/>
        <end position="227"/>
    </location>
</feature>